<dbReference type="OrthoDB" id="2967263at2759"/>
<evidence type="ECO:0000313" key="2">
    <source>
        <dbReference type="Proteomes" id="UP000191285"/>
    </source>
</evidence>
<dbReference type="SUPFAM" id="SSF55144">
    <property type="entry name" value="LigT-like"/>
    <property type="match status" value="1"/>
</dbReference>
<dbReference type="InterPro" id="IPR009097">
    <property type="entry name" value="Cyclic_Pdiesterase"/>
</dbReference>
<sequence>MSSIVISDDNPFQNLITETDNDPKQLQDAYEAHRVKRNAQQKAAILADDFPGWKIDDILMRLDGPRKEDGYVDPRHCLVIWARPPSAIRELVAWIQNELKTVAPSLWMMPPDNLHLTILELAHSLTKPEIENLVQTLESATNGGPKQIREYPTTHRSRLLKPVVSFDSSALALSFLPAAGESISTNETKDEYSYHHLRRDIFELARQANISVGSRYIVPSAHVTIARFINHDGFTVRKGENEDQLDRASVRLLIEKIEEINRKLVSDYWPQSDGTIRDGGDWVVGDDKGFTIRRDRVWYGGGEDV</sequence>
<organism evidence="1 2">
    <name type="scientific">Penicillium steckii</name>
    <dbReference type="NCBI Taxonomy" id="303698"/>
    <lineage>
        <taxon>Eukaryota</taxon>
        <taxon>Fungi</taxon>
        <taxon>Dikarya</taxon>
        <taxon>Ascomycota</taxon>
        <taxon>Pezizomycotina</taxon>
        <taxon>Eurotiomycetes</taxon>
        <taxon>Eurotiomycetidae</taxon>
        <taxon>Eurotiales</taxon>
        <taxon>Aspergillaceae</taxon>
        <taxon>Penicillium</taxon>
    </lineage>
</organism>
<accession>A0A1V6SXP8</accession>
<reference evidence="2" key="1">
    <citation type="journal article" date="2017" name="Nat. Microbiol.">
        <title>Global analysis of biosynthetic gene clusters reveals vast potential of secondary metabolite production in Penicillium species.</title>
        <authorList>
            <person name="Nielsen J.C."/>
            <person name="Grijseels S."/>
            <person name="Prigent S."/>
            <person name="Ji B."/>
            <person name="Dainat J."/>
            <person name="Nielsen K.F."/>
            <person name="Frisvad J.C."/>
            <person name="Workman M."/>
            <person name="Nielsen J."/>
        </authorList>
    </citation>
    <scope>NUCLEOTIDE SEQUENCE [LARGE SCALE GENOMIC DNA]</scope>
    <source>
        <strain evidence="2">IBT 24891</strain>
    </source>
</reference>
<dbReference type="Gene3D" id="3.90.1140.10">
    <property type="entry name" value="Cyclic phosphodiesterase"/>
    <property type="match status" value="1"/>
</dbReference>
<gene>
    <name evidence="1" type="ORF">PENSTE_c017G02509</name>
</gene>
<proteinExistence type="predicted"/>
<dbReference type="AlphaFoldDB" id="A0A1V6SXP8"/>
<dbReference type="EMBL" id="MLKD01000017">
    <property type="protein sequence ID" value="OQE18772.1"/>
    <property type="molecule type" value="Genomic_DNA"/>
</dbReference>
<name>A0A1V6SXP8_9EURO</name>
<evidence type="ECO:0000313" key="1">
    <source>
        <dbReference type="EMBL" id="OQE18772.1"/>
    </source>
</evidence>
<dbReference type="STRING" id="303698.A0A1V6SXP8"/>
<dbReference type="Proteomes" id="UP000191285">
    <property type="component" value="Unassembled WGS sequence"/>
</dbReference>
<comment type="caution">
    <text evidence="1">The sequence shown here is derived from an EMBL/GenBank/DDBJ whole genome shotgun (WGS) entry which is preliminary data.</text>
</comment>
<keyword evidence="2" id="KW-1185">Reference proteome</keyword>
<protein>
    <submittedName>
        <fullName evidence="1">Uncharacterized protein</fullName>
    </submittedName>
</protein>